<dbReference type="PANTHER" id="PTHR43744">
    <property type="entry name" value="ABC TRANSPORTER PERMEASE PROTEIN MG189-RELATED-RELATED"/>
    <property type="match status" value="1"/>
</dbReference>
<evidence type="ECO:0000256" key="3">
    <source>
        <dbReference type="ARBA" id="ARBA00022475"/>
    </source>
</evidence>
<dbReference type="RefSeq" id="WP_068661812.1">
    <property type="nucleotide sequence ID" value="NZ_LYPB01000039.1"/>
</dbReference>
<feature type="transmembrane region" description="Helical" evidence="7">
    <location>
        <begin position="143"/>
        <end position="164"/>
    </location>
</feature>
<evidence type="ECO:0000313" key="10">
    <source>
        <dbReference type="Proteomes" id="UP000078454"/>
    </source>
</evidence>
<keyword evidence="10" id="KW-1185">Reference proteome</keyword>
<keyword evidence="5 7" id="KW-1133">Transmembrane helix</keyword>
<feature type="domain" description="ABC transmembrane type-1" evidence="8">
    <location>
        <begin position="73"/>
        <end position="285"/>
    </location>
</feature>
<dbReference type="STRING" id="1850517.A8708_25810"/>
<dbReference type="Proteomes" id="UP000078454">
    <property type="component" value="Unassembled WGS sequence"/>
</dbReference>
<feature type="transmembrane region" description="Helical" evidence="7">
    <location>
        <begin position="185"/>
        <end position="207"/>
    </location>
</feature>
<evidence type="ECO:0000256" key="5">
    <source>
        <dbReference type="ARBA" id="ARBA00022989"/>
    </source>
</evidence>
<dbReference type="InterPro" id="IPR000515">
    <property type="entry name" value="MetI-like"/>
</dbReference>
<reference evidence="9 10" key="1">
    <citation type="submission" date="2016-05" db="EMBL/GenBank/DDBJ databases">
        <title>Paenibacillus sp. 1ZS3-15 nov., isolated from the rhizosphere soil.</title>
        <authorList>
            <person name="Zhang X.X."/>
            <person name="Zhang J."/>
        </authorList>
    </citation>
    <scope>NUCLEOTIDE SEQUENCE [LARGE SCALE GENOMIC DNA]</scope>
    <source>
        <strain evidence="9 10">1ZS3-15</strain>
    </source>
</reference>
<keyword evidence="4 7" id="KW-0812">Transmembrane</keyword>
<evidence type="ECO:0000256" key="1">
    <source>
        <dbReference type="ARBA" id="ARBA00004651"/>
    </source>
</evidence>
<dbReference type="AlphaFoldDB" id="A0A198APU7"/>
<dbReference type="OrthoDB" id="9810086at2"/>
<feature type="transmembrane region" description="Helical" evidence="7">
    <location>
        <begin position="12"/>
        <end position="34"/>
    </location>
</feature>
<dbReference type="CDD" id="cd06261">
    <property type="entry name" value="TM_PBP2"/>
    <property type="match status" value="1"/>
</dbReference>
<dbReference type="PROSITE" id="PS50928">
    <property type="entry name" value="ABC_TM1"/>
    <property type="match status" value="1"/>
</dbReference>
<dbReference type="GO" id="GO:0055085">
    <property type="term" value="P:transmembrane transport"/>
    <property type="evidence" value="ECO:0007669"/>
    <property type="project" value="InterPro"/>
</dbReference>
<dbReference type="SUPFAM" id="SSF161098">
    <property type="entry name" value="MetI-like"/>
    <property type="match status" value="1"/>
</dbReference>
<name>A0A198APU7_9BACL</name>
<protein>
    <submittedName>
        <fullName evidence="9">Sugar ABC transporter permease</fullName>
    </submittedName>
</protein>
<dbReference type="EMBL" id="LYPB01000039">
    <property type="protein sequence ID" value="OAS23579.1"/>
    <property type="molecule type" value="Genomic_DNA"/>
</dbReference>
<gene>
    <name evidence="9" type="ORF">A8708_25810</name>
</gene>
<proteinExistence type="inferred from homology"/>
<evidence type="ECO:0000259" key="8">
    <source>
        <dbReference type="PROSITE" id="PS50928"/>
    </source>
</evidence>
<comment type="caution">
    <text evidence="9">The sequence shown here is derived from an EMBL/GenBank/DDBJ whole genome shotgun (WGS) entry which is preliminary data.</text>
</comment>
<feature type="transmembrane region" description="Helical" evidence="7">
    <location>
        <begin position="73"/>
        <end position="100"/>
    </location>
</feature>
<feature type="transmembrane region" description="Helical" evidence="7">
    <location>
        <begin position="107"/>
        <end position="123"/>
    </location>
</feature>
<evidence type="ECO:0000256" key="4">
    <source>
        <dbReference type="ARBA" id="ARBA00022692"/>
    </source>
</evidence>
<comment type="similarity">
    <text evidence="7">Belongs to the binding-protein-dependent transport system permease family.</text>
</comment>
<accession>A0A198APU7</accession>
<evidence type="ECO:0000313" key="9">
    <source>
        <dbReference type="EMBL" id="OAS23579.1"/>
    </source>
</evidence>
<comment type="subcellular location">
    <subcellularLocation>
        <location evidence="1 7">Cell membrane</location>
        <topology evidence="1 7">Multi-pass membrane protein</topology>
    </subcellularLocation>
</comment>
<keyword evidence="6 7" id="KW-0472">Membrane</keyword>
<sequence>MYRTKQLFTGSNLFDIMNTIVLSLLLVFTLYPFLNVIALSLNDATDSMKSGIYLLPRKFTLFNYQDLIRDSHIWHAGMISLLRTVIAVVSGVFLTAMVAYTISRKDYVLRSFITMAYVFTMYIDGGLIPTYFLIRDVGLVNNFAVYVLPGIVTAFNLLVIRTYIHSLPESLNESAKIDGAGDFRIFVQIIFPLCMPVLATIALFIAVSQWNAWFDTFLYASNNPNLSTLQYELMKILQSANQQVTGTMEQALQDASAGQTEHAVTPGSIRATMTVVSSLPIILVYPFLQRYFVKGLTLGGVKG</sequence>
<evidence type="ECO:0000256" key="7">
    <source>
        <dbReference type="RuleBase" id="RU363032"/>
    </source>
</evidence>
<organism evidence="9 10">
    <name type="scientific">Paenibacillus oryzisoli</name>
    <dbReference type="NCBI Taxonomy" id="1850517"/>
    <lineage>
        <taxon>Bacteria</taxon>
        <taxon>Bacillati</taxon>
        <taxon>Bacillota</taxon>
        <taxon>Bacilli</taxon>
        <taxon>Bacillales</taxon>
        <taxon>Paenibacillaceae</taxon>
        <taxon>Paenibacillus</taxon>
    </lineage>
</organism>
<dbReference type="Pfam" id="PF00528">
    <property type="entry name" value="BPD_transp_1"/>
    <property type="match status" value="1"/>
</dbReference>
<evidence type="ECO:0000256" key="6">
    <source>
        <dbReference type="ARBA" id="ARBA00023136"/>
    </source>
</evidence>
<dbReference type="PANTHER" id="PTHR43744:SF9">
    <property type="entry name" value="POLYGALACTURONAN_RHAMNOGALACTURONAN TRANSPORT SYSTEM PERMEASE PROTEIN YTCP"/>
    <property type="match status" value="1"/>
</dbReference>
<dbReference type="GO" id="GO:0005886">
    <property type="term" value="C:plasma membrane"/>
    <property type="evidence" value="ECO:0007669"/>
    <property type="project" value="UniProtKB-SubCell"/>
</dbReference>
<keyword evidence="3" id="KW-1003">Cell membrane</keyword>
<dbReference type="InterPro" id="IPR035906">
    <property type="entry name" value="MetI-like_sf"/>
</dbReference>
<keyword evidence="2 7" id="KW-0813">Transport</keyword>
<dbReference type="Gene3D" id="1.10.3720.10">
    <property type="entry name" value="MetI-like"/>
    <property type="match status" value="1"/>
</dbReference>
<evidence type="ECO:0000256" key="2">
    <source>
        <dbReference type="ARBA" id="ARBA00022448"/>
    </source>
</evidence>